<gene>
    <name evidence="1" type="ORF">MEPE_06559</name>
</gene>
<dbReference type="Proteomes" id="UP001294444">
    <property type="component" value="Unassembled WGS sequence"/>
</dbReference>
<comment type="caution">
    <text evidence="1">The sequence shown here is derived from an EMBL/GenBank/DDBJ whole genome shotgun (WGS) entry which is preliminary data.</text>
</comment>
<accession>A0AAJ4XUE4</accession>
<organism evidence="1 2">
    <name type="scientific">Melanopsichium pennsylvanicum</name>
    <dbReference type="NCBI Taxonomy" id="63383"/>
    <lineage>
        <taxon>Eukaryota</taxon>
        <taxon>Fungi</taxon>
        <taxon>Dikarya</taxon>
        <taxon>Basidiomycota</taxon>
        <taxon>Ustilaginomycotina</taxon>
        <taxon>Ustilaginomycetes</taxon>
        <taxon>Ustilaginales</taxon>
        <taxon>Ustilaginaceae</taxon>
        <taxon>Melanopsichium</taxon>
    </lineage>
</organism>
<sequence>MPACSDGDKVGMVIFTSLQSGALVQGHSEKIYFKCGTLFATVQRGQDVREATQAGRRTSVASDLQRSFPMRGDGAAACVNERGGKVVLVYEYGRRS</sequence>
<keyword evidence="2" id="KW-1185">Reference proteome</keyword>
<protein>
    <submittedName>
        <fullName evidence="1">Uncharacterized protein</fullName>
    </submittedName>
</protein>
<evidence type="ECO:0000313" key="1">
    <source>
        <dbReference type="EMBL" id="SNX87848.1"/>
    </source>
</evidence>
<dbReference type="EMBL" id="OAPG01000021">
    <property type="protein sequence ID" value="SNX87848.1"/>
    <property type="molecule type" value="Genomic_DNA"/>
</dbReference>
<reference evidence="1" key="1">
    <citation type="submission" date="2023-10" db="EMBL/GenBank/DDBJ databases">
        <authorList>
            <person name="Guldener U."/>
        </authorList>
    </citation>
    <scope>NUCLEOTIDE SEQUENCE</scope>
    <source>
        <strain evidence="1">Mp4</strain>
    </source>
</reference>
<dbReference type="AlphaFoldDB" id="A0AAJ4XUE4"/>
<name>A0AAJ4XUE4_9BASI</name>
<evidence type="ECO:0000313" key="2">
    <source>
        <dbReference type="Proteomes" id="UP001294444"/>
    </source>
</evidence>
<proteinExistence type="predicted"/>